<accession>A0ABZ1CII4</accession>
<evidence type="ECO:0000256" key="1">
    <source>
        <dbReference type="SAM" id="MobiDB-lite"/>
    </source>
</evidence>
<keyword evidence="3" id="KW-1185">Reference proteome</keyword>
<organism evidence="2 3">
    <name type="scientific">Thiobacillus sedimenti</name>
    <dbReference type="NCBI Taxonomy" id="3110231"/>
    <lineage>
        <taxon>Bacteria</taxon>
        <taxon>Pseudomonadati</taxon>
        <taxon>Pseudomonadota</taxon>
        <taxon>Betaproteobacteria</taxon>
        <taxon>Nitrosomonadales</taxon>
        <taxon>Thiobacillaceae</taxon>
        <taxon>Thiobacillus</taxon>
    </lineage>
</organism>
<feature type="region of interest" description="Disordered" evidence="1">
    <location>
        <begin position="57"/>
        <end position="115"/>
    </location>
</feature>
<feature type="compositionally biased region" description="Pro residues" evidence="1">
    <location>
        <begin position="84"/>
        <end position="104"/>
    </location>
</feature>
<dbReference type="RefSeq" id="WP_324779742.1">
    <property type="nucleotide sequence ID" value="NZ_CP141769.1"/>
</dbReference>
<reference evidence="2 3" key="1">
    <citation type="submission" date="2023-12" db="EMBL/GenBank/DDBJ databases">
        <title>Thiobacillus sedimentum sp. nov., a chemolithoautotrophic sulfur-oxidizing bacterium isolated from freshwater sediment.</title>
        <authorList>
            <person name="Luo J."/>
            <person name="Dai C."/>
        </authorList>
    </citation>
    <scope>NUCLEOTIDE SEQUENCE [LARGE SCALE GENOMIC DNA]</scope>
    <source>
        <strain evidence="2 3">SCUT-2</strain>
    </source>
</reference>
<proteinExistence type="predicted"/>
<evidence type="ECO:0000313" key="3">
    <source>
        <dbReference type="Proteomes" id="UP001334732"/>
    </source>
</evidence>
<protein>
    <submittedName>
        <fullName evidence="2">Uncharacterized protein</fullName>
    </submittedName>
</protein>
<dbReference type="Proteomes" id="UP001334732">
    <property type="component" value="Chromosome"/>
</dbReference>
<gene>
    <name evidence="2" type="ORF">VA613_14570</name>
</gene>
<sequence>MAKTTAHLDDEHMMLYEWSGAGTGAAGLVPRRSKRTHPWHASYAVLALLTSLLTLGGCSGKDATEQAGEQVDQALREQKAQPDAAPPIPEATPMEPAPGTPPPAGSAAGSAPQQP</sequence>
<feature type="compositionally biased region" description="Low complexity" evidence="1">
    <location>
        <begin position="105"/>
        <end position="115"/>
    </location>
</feature>
<dbReference type="EMBL" id="CP141769">
    <property type="protein sequence ID" value="WRS39209.1"/>
    <property type="molecule type" value="Genomic_DNA"/>
</dbReference>
<name>A0ABZ1CII4_9PROT</name>
<evidence type="ECO:0000313" key="2">
    <source>
        <dbReference type="EMBL" id="WRS39209.1"/>
    </source>
</evidence>